<protein>
    <submittedName>
        <fullName evidence="6">Uncharacterized protein LOC107069271 isoform X1</fullName>
    </submittedName>
</protein>
<dbReference type="RefSeq" id="XP_015181923.1">
    <property type="nucleotide sequence ID" value="XM_015326437.1"/>
</dbReference>
<keyword evidence="5" id="KW-1185">Reference proteome</keyword>
<dbReference type="GeneID" id="107069271"/>
<dbReference type="PROSITE" id="PS01209">
    <property type="entry name" value="LDLRA_1"/>
    <property type="match status" value="1"/>
</dbReference>
<dbReference type="Pfam" id="PF00057">
    <property type="entry name" value="Ldl_recept_a"/>
    <property type="match status" value="1"/>
</dbReference>
<evidence type="ECO:0000256" key="2">
    <source>
        <dbReference type="PROSITE-ProRule" id="PRU00124"/>
    </source>
</evidence>
<dbReference type="SUPFAM" id="SSF88713">
    <property type="entry name" value="Glycoside hydrolase/deacetylase"/>
    <property type="match status" value="1"/>
</dbReference>
<dbReference type="SUPFAM" id="SSF57625">
    <property type="entry name" value="Invertebrate chitin-binding proteins"/>
    <property type="match status" value="1"/>
</dbReference>
<dbReference type="SMART" id="SM00494">
    <property type="entry name" value="ChtBD2"/>
    <property type="match status" value="1"/>
</dbReference>
<evidence type="ECO:0000313" key="6">
    <source>
        <dbReference type="RefSeq" id="XP_015181923.1"/>
    </source>
</evidence>
<dbReference type="CDD" id="cd00112">
    <property type="entry name" value="LDLa"/>
    <property type="match status" value="1"/>
</dbReference>
<keyword evidence="3" id="KW-0812">Transmembrane</keyword>
<dbReference type="SUPFAM" id="SSF57424">
    <property type="entry name" value="LDL receptor-like module"/>
    <property type="match status" value="1"/>
</dbReference>
<accession>A0ABM1INY6</accession>
<evidence type="ECO:0000259" key="4">
    <source>
        <dbReference type="PROSITE" id="PS50940"/>
    </source>
</evidence>
<evidence type="ECO:0000256" key="3">
    <source>
        <dbReference type="SAM" id="Phobius"/>
    </source>
</evidence>
<evidence type="ECO:0000313" key="5">
    <source>
        <dbReference type="Proteomes" id="UP000694924"/>
    </source>
</evidence>
<feature type="disulfide bond" evidence="2">
    <location>
        <begin position="251"/>
        <end position="266"/>
    </location>
</feature>
<dbReference type="Gene3D" id="2.170.140.10">
    <property type="entry name" value="Chitin binding domain"/>
    <property type="match status" value="1"/>
</dbReference>
<dbReference type="InterPro" id="IPR052740">
    <property type="entry name" value="CE4"/>
</dbReference>
<feature type="domain" description="Chitin-binding type-2" evidence="4">
    <location>
        <begin position="150"/>
        <end position="216"/>
    </location>
</feature>
<dbReference type="InterPro" id="IPR023415">
    <property type="entry name" value="LDLR_class-A_CS"/>
</dbReference>
<dbReference type="Pfam" id="PF01607">
    <property type="entry name" value="CBM_14"/>
    <property type="match status" value="1"/>
</dbReference>
<dbReference type="CDD" id="cd10974">
    <property type="entry name" value="CE4_CDA_like_1"/>
    <property type="match status" value="1"/>
</dbReference>
<name>A0ABM1INY6_POLDO</name>
<dbReference type="PANTHER" id="PTHR45985:SF5">
    <property type="entry name" value="CHITIN AND LDLR BINDING DEACETYLASE 3"/>
    <property type="match status" value="1"/>
</dbReference>
<evidence type="ECO:0000256" key="1">
    <source>
        <dbReference type="ARBA" id="ARBA00023157"/>
    </source>
</evidence>
<dbReference type="InterPro" id="IPR002557">
    <property type="entry name" value="Chitin-bd_dom"/>
</dbReference>
<feature type="transmembrane region" description="Helical" evidence="3">
    <location>
        <begin position="85"/>
        <end position="105"/>
    </location>
</feature>
<dbReference type="PROSITE" id="PS50068">
    <property type="entry name" value="LDLRA_2"/>
    <property type="match status" value="1"/>
</dbReference>
<organism evidence="5 6">
    <name type="scientific">Polistes dominula</name>
    <name type="common">European paper wasp</name>
    <name type="synonym">Vespa dominula</name>
    <dbReference type="NCBI Taxonomy" id="743375"/>
    <lineage>
        <taxon>Eukaryota</taxon>
        <taxon>Metazoa</taxon>
        <taxon>Ecdysozoa</taxon>
        <taxon>Arthropoda</taxon>
        <taxon>Hexapoda</taxon>
        <taxon>Insecta</taxon>
        <taxon>Pterygota</taxon>
        <taxon>Neoptera</taxon>
        <taxon>Endopterygota</taxon>
        <taxon>Hymenoptera</taxon>
        <taxon>Apocrita</taxon>
        <taxon>Aculeata</taxon>
        <taxon>Vespoidea</taxon>
        <taxon>Vespidae</taxon>
        <taxon>Polistinae</taxon>
        <taxon>Polistini</taxon>
        <taxon>Polistes</taxon>
    </lineage>
</organism>
<dbReference type="InterPro" id="IPR002172">
    <property type="entry name" value="LDrepeatLR_classA_rpt"/>
</dbReference>
<dbReference type="SMART" id="SM00192">
    <property type="entry name" value="LDLa"/>
    <property type="match status" value="1"/>
</dbReference>
<keyword evidence="3" id="KW-1133">Transmembrane helix</keyword>
<dbReference type="InterPro" id="IPR036508">
    <property type="entry name" value="Chitin-bd_dom_sf"/>
</dbReference>
<feature type="transmembrane region" description="Helical" evidence="3">
    <location>
        <begin position="117"/>
        <end position="142"/>
    </location>
</feature>
<dbReference type="InterPro" id="IPR036055">
    <property type="entry name" value="LDL_receptor-like_sf"/>
</dbReference>
<keyword evidence="3" id="KW-0472">Membrane</keyword>
<dbReference type="Gene3D" id="4.10.400.10">
    <property type="entry name" value="Low-density Lipoprotein Receptor"/>
    <property type="match status" value="1"/>
</dbReference>
<dbReference type="InterPro" id="IPR011330">
    <property type="entry name" value="Glyco_hydro/deAcase_b/a-brl"/>
</dbReference>
<dbReference type="PROSITE" id="PS50940">
    <property type="entry name" value="CHIT_BIND_II"/>
    <property type="match status" value="1"/>
</dbReference>
<reference evidence="6" key="1">
    <citation type="submission" date="2025-08" db="UniProtKB">
        <authorList>
            <consortium name="RefSeq"/>
        </authorList>
    </citation>
    <scope>IDENTIFICATION</scope>
    <source>
        <tissue evidence="6">Whole body</tissue>
    </source>
</reference>
<keyword evidence="1 2" id="KW-1015">Disulfide bond</keyword>
<feature type="disulfide bond" evidence="2">
    <location>
        <begin position="232"/>
        <end position="244"/>
    </location>
</feature>
<dbReference type="PANTHER" id="PTHR45985">
    <property type="match status" value="1"/>
</dbReference>
<dbReference type="Gene3D" id="3.20.20.370">
    <property type="entry name" value="Glycoside hydrolase/deacetylase"/>
    <property type="match status" value="1"/>
</dbReference>
<sequence>MFLEMFLHDDHLYLLHSFKRQKGLCVCVFVSVAVCRRKTENSSLTKRKSVSRKERMVLFALNSRRLSGTVDSKFRFLFFYEGKTLLEVVVMVVVVVVVVVVLHLLRDQVGNDRKVNQVVTILLSLKLHTLFLFLLVVLAIAVKATEKIRNAPCIDDNKFYRNPNTPAYNVWSPSECAKYYLCLDNEVFEFKCSQGLLFDVTRQICDYKVNVDNCDVTIEPQSPKPLLENGKCDEKSLACGDGTCLPALYFCDGSIDCPDGSDESWCDMRNDPRAAIECDESKCQLPDCWCSKDGTRVPGNLSISVIPQMITITFSDAINAENFDLFTKIFSNDKRNPNGCPIRGTFYVSHQFTNYRDVQYLWNKGHEIAVHSITHRGPEEWWSRNATVEDWFDEMVGVANIINKYAAVRIEDIKGLRAPFLQVGWNRQFLMMLEFGFVYDSSIIVPFSDTPLWPYTFDYKIPHVCVQSEQFCPTRVYPGVWELPLNQFVAGEYTCATMNSCPSNLSVNEVYEMLMFNFKRHYLSNRAPMGLHFHTSWFQSSTYYHAFNKFLEDLLRLPDVYFVTGHQVIKWMHSPTPLDQLHKFESWQCNERQFEKFEVACDVPTTCSLPSKILKSYRDLYTCFECPKEYPWLRNEFGQD</sequence>
<feature type="disulfide bond" evidence="2">
    <location>
        <begin position="239"/>
        <end position="257"/>
    </location>
</feature>
<proteinExistence type="predicted"/>
<gene>
    <name evidence="6" type="primary">LOC107069271</name>
</gene>
<dbReference type="Proteomes" id="UP000694924">
    <property type="component" value="Unplaced"/>
</dbReference>